<dbReference type="InterPro" id="IPR018490">
    <property type="entry name" value="cNMP-bd_dom_sf"/>
</dbReference>
<dbReference type="Proteomes" id="UP000236454">
    <property type="component" value="Unassembled WGS sequence"/>
</dbReference>
<dbReference type="EMBL" id="FPAS01000001">
    <property type="protein sequence ID" value="SFT37608.1"/>
    <property type="molecule type" value="Genomic_DNA"/>
</dbReference>
<dbReference type="SUPFAM" id="SSF51206">
    <property type="entry name" value="cAMP-binding domain-like"/>
    <property type="match status" value="1"/>
</dbReference>
<accession>A0A1I6XGT3</accession>
<dbReference type="RefSeq" id="WP_244526175.1">
    <property type="nucleotide sequence ID" value="NZ_FPAS01000001.1"/>
</dbReference>
<keyword evidence="2" id="KW-0418">Kinase</keyword>
<dbReference type="GO" id="GO:0016301">
    <property type="term" value="F:kinase activity"/>
    <property type="evidence" value="ECO:0007669"/>
    <property type="project" value="UniProtKB-KW"/>
</dbReference>
<sequence>MELIQHIQNHFRIPLDEVAKVAALFQPSQLKKEAFYSKKGAYCSQLSFLQKGHIRIFDQQGDKEITQWIAGPGQLITDLRSFVFQHPSRWQMQCLDEVELFSIDRKNFESLHQLVPNWAQIEKEFISDCFITLENRVFSHLTMSAEERYLHFYNYNPELFTSVPQQYLASMLGMTPETFSRIRKKIVLS</sequence>
<dbReference type="PROSITE" id="PS50042">
    <property type="entry name" value="CNMP_BINDING_3"/>
    <property type="match status" value="1"/>
</dbReference>
<dbReference type="Gene3D" id="2.60.120.10">
    <property type="entry name" value="Jelly Rolls"/>
    <property type="match status" value="1"/>
</dbReference>
<organism evidence="2 3">
    <name type="scientific">Lishizhenia tianjinensis</name>
    <dbReference type="NCBI Taxonomy" id="477690"/>
    <lineage>
        <taxon>Bacteria</taxon>
        <taxon>Pseudomonadati</taxon>
        <taxon>Bacteroidota</taxon>
        <taxon>Flavobacteriia</taxon>
        <taxon>Flavobacteriales</taxon>
        <taxon>Crocinitomicaceae</taxon>
        <taxon>Lishizhenia</taxon>
    </lineage>
</organism>
<gene>
    <name evidence="2" type="ORF">SAMN05216474_0197</name>
</gene>
<protein>
    <submittedName>
        <fullName evidence="2">cAMP-binding domain of CRP or a regulatory subunit of cAMP-dependent protein kinases</fullName>
    </submittedName>
</protein>
<feature type="domain" description="Cyclic nucleotide-binding" evidence="1">
    <location>
        <begin position="16"/>
        <end position="111"/>
    </location>
</feature>
<name>A0A1I6XGT3_9FLAO</name>
<keyword evidence="3" id="KW-1185">Reference proteome</keyword>
<dbReference type="STRING" id="477690.SAMN05216474_0197"/>
<evidence type="ECO:0000259" key="1">
    <source>
        <dbReference type="PROSITE" id="PS50042"/>
    </source>
</evidence>
<evidence type="ECO:0000313" key="3">
    <source>
        <dbReference type="Proteomes" id="UP000236454"/>
    </source>
</evidence>
<reference evidence="2 3" key="1">
    <citation type="submission" date="2016-10" db="EMBL/GenBank/DDBJ databases">
        <authorList>
            <person name="de Groot N.N."/>
        </authorList>
    </citation>
    <scope>NUCLEOTIDE SEQUENCE [LARGE SCALE GENOMIC DNA]</scope>
    <source>
        <strain evidence="2 3">CGMCC 1.7005</strain>
    </source>
</reference>
<dbReference type="InterPro" id="IPR036388">
    <property type="entry name" value="WH-like_DNA-bd_sf"/>
</dbReference>
<dbReference type="InterPro" id="IPR000595">
    <property type="entry name" value="cNMP-bd_dom"/>
</dbReference>
<evidence type="ECO:0000313" key="2">
    <source>
        <dbReference type="EMBL" id="SFT37608.1"/>
    </source>
</evidence>
<proteinExistence type="predicted"/>
<dbReference type="Gene3D" id="1.10.10.10">
    <property type="entry name" value="Winged helix-like DNA-binding domain superfamily/Winged helix DNA-binding domain"/>
    <property type="match status" value="1"/>
</dbReference>
<dbReference type="AlphaFoldDB" id="A0A1I6XGT3"/>
<dbReference type="Pfam" id="PF00027">
    <property type="entry name" value="cNMP_binding"/>
    <property type="match status" value="1"/>
</dbReference>
<keyword evidence="2" id="KW-0808">Transferase</keyword>
<dbReference type="InterPro" id="IPR014710">
    <property type="entry name" value="RmlC-like_jellyroll"/>
</dbReference>